<dbReference type="KEGG" id="xcu:J159_00157"/>
<dbReference type="OMA" id="YTPHCYY"/>
<evidence type="ECO:0000313" key="5">
    <source>
        <dbReference type="Proteomes" id="UP000052230"/>
    </source>
</evidence>
<dbReference type="KEGG" id="xcw:J162_00156"/>
<evidence type="ECO:0000259" key="1">
    <source>
        <dbReference type="Pfam" id="PF00534"/>
    </source>
</evidence>
<organism evidence="3 5">
    <name type="scientific">Xanthomonas citri pv. citri</name>
    <dbReference type="NCBI Taxonomy" id="611301"/>
    <lineage>
        <taxon>Bacteria</taxon>
        <taxon>Pseudomonadati</taxon>
        <taxon>Pseudomonadota</taxon>
        <taxon>Gammaproteobacteria</taxon>
        <taxon>Lysobacterales</taxon>
        <taxon>Lysobacteraceae</taxon>
        <taxon>Xanthomonas</taxon>
    </lineage>
</organism>
<evidence type="ECO:0000259" key="2">
    <source>
        <dbReference type="Pfam" id="PF13439"/>
    </source>
</evidence>
<dbReference type="PANTHER" id="PTHR45947:SF3">
    <property type="entry name" value="SULFOQUINOVOSYL TRANSFERASE SQD2"/>
    <property type="match status" value="1"/>
</dbReference>
<dbReference type="KEGG" id="xcr:J163_00156"/>
<dbReference type="CDD" id="cd03801">
    <property type="entry name" value="GT4_PimA-like"/>
    <property type="match status" value="1"/>
</dbReference>
<name>A0A0U5FDI1_XANCI</name>
<dbReference type="PATRIC" id="fig|434928.28.peg.53"/>
<reference evidence="4" key="2">
    <citation type="submission" date="2020-01" db="EMBL/GenBank/DDBJ databases">
        <authorList>
            <person name="Richard D."/>
        </authorList>
    </citation>
    <scope>NUCLEOTIDE SEQUENCE</scope>
    <source>
        <strain evidence="4">JP541</strain>
    </source>
</reference>
<keyword evidence="3" id="KW-0808">Transferase</keyword>
<evidence type="ECO:0000313" key="3">
    <source>
        <dbReference type="EMBL" id="CEG14118.1"/>
    </source>
</evidence>
<accession>A0A0U5FDI1</accession>
<dbReference type="GeneID" id="66909264"/>
<dbReference type="InterPro" id="IPR028098">
    <property type="entry name" value="Glyco_trans_4-like_N"/>
</dbReference>
<sequence>MRILHVYKDFAPHSGGGGVARHIHGLAVTLADAGHTLRIVAPLAEDGISPHGYTVVRATASQLWHHVGWADVVHVHGARTPIAAIAGALARLRGKRVIYTPHCYYDDDLAASKRARKWCWDRLIEKPLLQSAQPTVLLSAYWQQYLSQRRLPPKRALLLPNAVLAAEQCLPATSRQPLLGAPALLSVGRLDAVKRLQDAIAALTQPNMDAAVLHVVGRGPDRARLEACAVALGVAARVHFHGFVSDAEVAAMAAQADVFVLPSAVEGMPTVLIEMLLHGCPVVASDIPGNRSILAQIGLQAALHRLGDSAALAGCIRVQRQQRIGPERIARVRADFTWEGLRAQVLALYDAQVVKEPAT</sequence>
<dbReference type="EMBL" id="JAABFR010001117">
    <property type="protein sequence ID" value="MBD4337131.1"/>
    <property type="molecule type" value="Genomic_DNA"/>
</dbReference>
<dbReference type="InterPro" id="IPR001296">
    <property type="entry name" value="Glyco_trans_1"/>
</dbReference>
<dbReference type="EMBL" id="CCXZ01000001">
    <property type="protein sequence ID" value="CEG14118.1"/>
    <property type="molecule type" value="Genomic_DNA"/>
</dbReference>
<keyword evidence="5" id="KW-1185">Reference proteome</keyword>
<dbReference type="AlphaFoldDB" id="A0A0U5FDI1"/>
<proteinExistence type="predicted"/>
<dbReference type="Proteomes" id="UP000653002">
    <property type="component" value="Unassembled WGS sequence"/>
</dbReference>
<comment type="caution">
    <text evidence="3">The sequence shown here is derived from an EMBL/GenBank/DDBJ whole genome shotgun (WGS) entry which is preliminary data.</text>
</comment>
<protein>
    <submittedName>
        <fullName evidence="3">Galactosyltransferase</fullName>
    </submittedName>
    <submittedName>
        <fullName evidence="4">Glycosyltransferase</fullName>
    </submittedName>
</protein>
<dbReference type="KEGG" id="xcf:J172_00150"/>
<keyword evidence="3" id="KW-0328">Glycosyltransferase</keyword>
<dbReference type="RefSeq" id="WP_005929055.1">
    <property type="nucleotide sequence ID" value="NZ_CAVLHM010000022.1"/>
</dbReference>
<dbReference type="Proteomes" id="UP000052230">
    <property type="component" value="Unassembled WGS sequence"/>
</dbReference>
<dbReference type="Pfam" id="PF00534">
    <property type="entry name" value="Glycos_transf_1"/>
    <property type="match status" value="1"/>
</dbReference>
<dbReference type="KEGG" id="xcm:J164_00156"/>
<dbReference type="GO" id="GO:0016758">
    <property type="term" value="F:hexosyltransferase activity"/>
    <property type="evidence" value="ECO:0007669"/>
    <property type="project" value="TreeGrafter"/>
</dbReference>
<feature type="domain" description="Glycosyltransferase subfamily 4-like N-terminal" evidence="2">
    <location>
        <begin position="17"/>
        <end position="163"/>
    </location>
</feature>
<evidence type="ECO:0000313" key="4">
    <source>
        <dbReference type="EMBL" id="MBD4337131.1"/>
    </source>
</evidence>
<dbReference type="Pfam" id="PF13439">
    <property type="entry name" value="Glyco_transf_4"/>
    <property type="match status" value="1"/>
</dbReference>
<reference evidence="3 5" key="1">
    <citation type="submission" date="2014-09" db="EMBL/GenBank/DDBJ databases">
        <authorList>
            <person name="Regsiter A."/>
        </authorList>
    </citation>
    <scope>NUCLEOTIDE SEQUENCE [LARGE SCALE GENOMIC DNA]</scope>
</reference>
<dbReference type="SUPFAM" id="SSF53756">
    <property type="entry name" value="UDP-Glycosyltransferase/glycogen phosphorylase"/>
    <property type="match status" value="1"/>
</dbReference>
<feature type="domain" description="Glycosyl transferase family 1" evidence="1">
    <location>
        <begin position="182"/>
        <end position="295"/>
    </location>
</feature>
<dbReference type="PANTHER" id="PTHR45947">
    <property type="entry name" value="SULFOQUINOVOSYL TRANSFERASE SQD2"/>
    <property type="match status" value="1"/>
</dbReference>
<dbReference type="InterPro" id="IPR050194">
    <property type="entry name" value="Glycosyltransferase_grp1"/>
</dbReference>
<gene>
    <name evidence="4" type="ORF">GUH15_13890</name>
    <name evidence="3" type="ORF">XAC3562_10058</name>
</gene>
<dbReference type="Gene3D" id="3.40.50.2000">
    <property type="entry name" value="Glycogen Phosphorylase B"/>
    <property type="match status" value="2"/>
</dbReference>
<dbReference type="KEGG" id="xcn:J169_00155"/>